<keyword evidence="1" id="KW-0732">Signal</keyword>
<comment type="caution">
    <text evidence="2">The sequence shown here is derived from an EMBL/GenBank/DDBJ whole genome shotgun (WGS) entry which is preliminary data.</text>
</comment>
<evidence type="ECO:0000313" key="2">
    <source>
        <dbReference type="EMBL" id="MBB5205777.1"/>
    </source>
</evidence>
<feature type="signal peptide" evidence="1">
    <location>
        <begin position="1"/>
        <end position="20"/>
    </location>
</feature>
<keyword evidence="3" id="KW-1185">Reference proteome</keyword>
<evidence type="ECO:0000256" key="1">
    <source>
        <dbReference type="SAM" id="SignalP"/>
    </source>
</evidence>
<name>A0A840S3G7_9BURK</name>
<feature type="chain" id="PRO_5032904163" evidence="1">
    <location>
        <begin position="21"/>
        <end position="128"/>
    </location>
</feature>
<reference evidence="2 3" key="1">
    <citation type="submission" date="2020-08" db="EMBL/GenBank/DDBJ databases">
        <title>Genomic Encyclopedia of Type Strains, Phase IV (KMG-IV): sequencing the most valuable type-strain genomes for metagenomic binning, comparative biology and taxonomic classification.</title>
        <authorList>
            <person name="Goeker M."/>
        </authorList>
    </citation>
    <scope>NUCLEOTIDE SEQUENCE [LARGE SCALE GENOMIC DNA]</scope>
    <source>
        <strain evidence="2 3">DSM 23958</strain>
    </source>
</reference>
<dbReference type="RefSeq" id="WP_138855291.1">
    <property type="nucleotide sequence ID" value="NZ_CP040709.1"/>
</dbReference>
<accession>A0A840S3G7</accession>
<dbReference type="AlphaFoldDB" id="A0A840S3G7"/>
<dbReference type="EMBL" id="JACHHO010000005">
    <property type="protein sequence ID" value="MBB5205777.1"/>
    <property type="molecule type" value="Genomic_DNA"/>
</dbReference>
<protein>
    <submittedName>
        <fullName evidence="2">Uncharacterized protein</fullName>
    </submittedName>
</protein>
<dbReference type="OrthoDB" id="9153282at2"/>
<evidence type="ECO:0000313" key="3">
    <source>
        <dbReference type="Proteomes" id="UP000554837"/>
    </source>
</evidence>
<dbReference type="Proteomes" id="UP000554837">
    <property type="component" value="Unassembled WGS sequence"/>
</dbReference>
<organism evidence="2 3">
    <name type="scientific">Inhella inkyongensis</name>
    <dbReference type="NCBI Taxonomy" id="392593"/>
    <lineage>
        <taxon>Bacteria</taxon>
        <taxon>Pseudomonadati</taxon>
        <taxon>Pseudomonadota</taxon>
        <taxon>Betaproteobacteria</taxon>
        <taxon>Burkholderiales</taxon>
        <taxon>Sphaerotilaceae</taxon>
        <taxon>Inhella</taxon>
    </lineage>
</organism>
<proteinExistence type="predicted"/>
<gene>
    <name evidence="2" type="ORF">HNQ51_003104</name>
</gene>
<sequence>MTPLRFGWLALGLAATAALAQAPYVWTINPGPKSGTKWMVKPSNGVEESSTAVVMDAPKPVWARVCYSIGPSESVVTVYSQRGQADVNSTELAWGGCADVFGRSIWIGNAHAQTVGGYYGIAPATPAD</sequence>